<feature type="binding site" evidence="5">
    <location>
        <position position="107"/>
    </location>
    <ligand>
        <name>ATP</name>
        <dbReference type="ChEBI" id="CHEBI:30616"/>
    </ligand>
</feature>
<protein>
    <submittedName>
        <fullName evidence="8">Protein kinase</fullName>
    </submittedName>
</protein>
<dbReference type="Gene3D" id="1.10.510.10">
    <property type="entry name" value="Transferase(Phosphotransferase) domain 1"/>
    <property type="match status" value="1"/>
</dbReference>
<evidence type="ECO:0000259" key="7">
    <source>
        <dbReference type="PROSITE" id="PS50011"/>
    </source>
</evidence>
<dbReference type="Proteomes" id="UP001370348">
    <property type="component" value="Chromosome"/>
</dbReference>
<dbReference type="PROSITE" id="PS00107">
    <property type="entry name" value="PROTEIN_KINASE_ATP"/>
    <property type="match status" value="1"/>
</dbReference>
<dbReference type="Gene3D" id="3.30.200.20">
    <property type="entry name" value="Phosphorylase Kinase, domain 1"/>
    <property type="match status" value="1"/>
</dbReference>
<feature type="domain" description="Protein kinase" evidence="7">
    <location>
        <begin position="78"/>
        <end position="334"/>
    </location>
</feature>
<keyword evidence="3 8" id="KW-0418">Kinase</keyword>
<dbReference type="PANTHER" id="PTHR43289:SF6">
    <property type="entry name" value="SERINE_THREONINE-PROTEIN KINASE NEKL-3"/>
    <property type="match status" value="1"/>
</dbReference>
<feature type="region of interest" description="Disordered" evidence="6">
    <location>
        <begin position="1"/>
        <end position="49"/>
    </location>
</feature>
<gene>
    <name evidence="8" type="ORF">LZC94_30305</name>
</gene>
<dbReference type="CDD" id="cd14014">
    <property type="entry name" value="STKc_PknB_like"/>
    <property type="match status" value="1"/>
</dbReference>
<organism evidence="8 9">
    <name type="scientific">Pendulispora albinea</name>
    <dbReference type="NCBI Taxonomy" id="2741071"/>
    <lineage>
        <taxon>Bacteria</taxon>
        <taxon>Pseudomonadati</taxon>
        <taxon>Myxococcota</taxon>
        <taxon>Myxococcia</taxon>
        <taxon>Myxococcales</taxon>
        <taxon>Sorangiineae</taxon>
        <taxon>Pendulisporaceae</taxon>
        <taxon>Pendulispora</taxon>
    </lineage>
</organism>
<keyword evidence="2 5" id="KW-0547">Nucleotide-binding</keyword>
<feature type="compositionally biased region" description="Basic and acidic residues" evidence="6">
    <location>
        <begin position="12"/>
        <end position="43"/>
    </location>
</feature>
<evidence type="ECO:0000313" key="9">
    <source>
        <dbReference type="Proteomes" id="UP001370348"/>
    </source>
</evidence>
<proteinExistence type="predicted"/>
<evidence type="ECO:0000313" key="8">
    <source>
        <dbReference type="EMBL" id="WXB12133.1"/>
    </source>
</evidence>
<evidence type="ECO:0000256" key="1">
    <source>
        <dbReference type="ARBA" id="ARBA00022679"/>
    </source>
</evidence>
<dbReference type="InterPro" id="IPR011990">
    <property type="entry name" value="TPR-like_helical_dom_sf"/>
</dbReference>
<keyword evidence="1" id="KW-0808">Transferase</keyword>
<dbReference type="InterPro" id="IPR017441">
    <property type="entry name" value="Protein_kinase_ATP_BS"/>
</dbReference>
<accession>A0ABZ2LQG2</accession>
<keyword evidence="9" id="KW-1185">Reference proteome</keyword>
<dbReference type="Gene3D" id="1.25.40.10">
    <property type="entry name" value="Tetratricopeptide repeat domain"/>
    <property type="match status" value="1"/>
</dbReference>
<dbReference type="SUPFAM" id="SSF48452">
    <property type="entry name" value="TPR-like"/>
    <property type="match status" value="1"/>
</dbReference>
<dbReference type="SUPFAM" id="SSF56112">
    <property type="entry name" value="Protein kinase-like (PK-like)"/>
    <property type="match status" value="1"/>
</dbReference>
<feature type="region of interest" description="Disordered" evidence="6">
    <location>
        <begin position="405"/>
        <end position="427"/>
    </location>
</feature>
<dbReference type="RefSeq" id="WP_394821751.1">
    <property type="nucleotide sequence ID" value="NZ_CP089984.1"/>
</dbReference>
<dbReference type="Pfam" id="PF00069">
    <property type="entry name" value="Pkinase"/>
    <property type="match status" value="1"/>
</dbReference>
<evidence type="ECO:0000256" key="6">
    <source>
        <dbReference type="SAM" id="MobiDB-lite"/>
    </source>
</evidence>
<dbReference type="InterPro" id="IPR008271">
    <property type="entry name" value="Ser/Thr_kinase_AS"/>
</dbReference>
<name>A0ABZ2LQG2_9BACT</name>
<dbReference type="PROSITE" id="PS00108">
    <property type="entry name" value="PROTEIN_KINASE_ST"/>
    <property type="match status" value="1"/>
</dbReference>
<sequence length="926" mass="102929">METKKSPGISNSEERSRESAGSEKEEARQTFDRLPHTRTDSVKHPPAVLDPTLASAGEVRSHHPSAGQHVGGADGRRFELVRRLGDGGMAVVFLARDTLLDRLVAIKFLTNAALTTSEALERIRFEAQACARLSHENIVRLFDMGVDKGLPFLVMEYIEGSPLNLILREERIALGRAVEIMTDIARGLSEAHRAGIVHRDLKPSNVIIGKNGAAKILDFGIATMSTDADAPRWEFSGTPRYMAPEQWKGEPQDSRTDIWAAGVMLFEMLTDVSPFGRGNPSEVRNAVLSRDRAPSARSLRPDLPLEVEHILQRAMNKRTSDRFGTADELLEALLALEVAFARDAAEKIPSTTTDRLDEPSPSETSSHRVARTKRKWAARRRYIWPALVVLAVTIGVAFGRRPPKAAAPAFGSEPNRRETSAGAPAATDVDEKMAAAGNLEVTKLLEDGLRAWHDASMLEARDRFRRALELDPDSAAAHLYIAILYMGQGDTIATGHYRAAMVHRTRLGLRDRALLDAYADAVVVPRYLAGTELGLLAARARFPSDWLIADALTSVYMTMGEYTKAVHVCDSFLQNDPSLVIAQYRKYLVDSMLGNIDRARDSMKRCIHESPRADRCLGWLLFDAVRAGRCEEAEQYGDALAKFPRIPVYWSRALAGVAIRRGGTLASARAKRPNMDKDELAHIAILAGEFDRAQRALEEMKAEPANGETYEYLTSIQINIAMETKDTSRARNLADRYLERLGSSVVSNIMQGEMLSRRAQYLLGDLSPAAFAEHRRRWVEQEATSKDYHRTKEEWEYTHALAAKTASDFVNAVHVYDDYRDTVSEMWSGVDFDWIVGRVYLFAGEVERALPVLRRAASNCDIIAGPLEHVWANLDLGTALERQGDLPGACAAYAVVQQRWGHEPRSVSARKARERSTVLHCTREAE</sequence>
<reference evidence="8 9" key="1">
    <citation type="submission" date="2021-12" db="EMBL/GenBank/DDBJ databases">
        <title>Discovery of the Pendulisporaceae a myxobacterial family with distinct sporulation behavior and unique specialized metabolism.</title>
        <authorList>
            <person name="Garcia R."/>
            <person name="Popoff A."/>
            <person name="Bader C.D."/>
            <person name="Loehr J."/>
            <person name="Walesch S."/>
            <person name="Walt C."/>
            <person name="Boldt J."/>
            <person name="Bunk B."/>
            <person name="Haeckl F.J.F.P.J."/>
            <person name="Gunesch A.P."/>
            <person name="Birkelbach J."/>
            <person name="Nuebel U."/>
            <person name="Pietschmann T."/>
            <person name="Bach T."/>
            <person name="Mueller R."/>
        </authorList>
    </citation>
    <scope>NUCLEOTIDE SEQUENCE [LARGE SCALE GENOMIC DNA]</scope>
    <source>
        <strain evidence="8 9">MSr11954</strain>
    </source>
</reference>
<dbReference type="EMBL" id="CP089984">
    <property type="protein sequence ID" value="WXB12133.1"/>
    <property type="molecule type" value="Genomic_DNA"/>
</dbReference>
<dbReference type="PROSITE" id="PS50011">
    <property type="entry name" value="PROTEIN_KINASE_DOM"/>
    <property type="match status" value="1"/>
</dbReference>
<evidence type="ECO:0000256" key="4">
    <source>
        <dbReference type="ARBA" id="ARBA00022840"/>
    </source>
</evidence>
<dbReference type="InterPro" id="IPR000719">
    <property type="entry name" value="Prot_kinase_dom"/>
</dbReference>
<evidence type="ECO:0000256" key="5">
    <source>
        <dbReference type="PROSITE-ProRule" id="PRU10141"/>
    </source>
</evidence>
<feature type="region of interest" description="Disordered" evidence="6">
    <location>
        <begin position="350"/>
        <end position="371"/>
    </location>
</feature>
<evidence type="ECO:0000256" key="2">
    <source>
        <dbReference type="ARBA" id="ARBA00022741"/>
    </source>
</evidence>
<dbReference type="GO" id="GO:0016301">
    <property type="term" value="F:kinase activity"/>
    <property type="evidence" value="ECO:0007669"/>
    <property type="project" value="UniProtKB-KW"/>
</dbReference>
<keyword evidence="4 5" id="KW-0067">ATP-binding</keyword>
<evidence type="ECO:0000256" key="3">
    <source>
        <dbReference type="ARBA" id="ARBA00022777"/>
    </source>
</evidence>
<dbReference type="SMART" id="SM00220">
    <property type="entry name" value="S_TKc"/>
    <property type="match status" value="1"/>
</dbReference>
<dbReference type="PANTHER" id="PTHR43289">
    <property type="entry name" value="MITOGEN-ACTIVATED PROTEIN KINASE KINASE KINASE 20-RELATED"/>
    <property type="match status" value="1"/>
</dbReference>
<dbReference type="InterPro" id="IPR011009">
    <property type="entry name" value="Kinase-like_dom_sf"/>
</dbReference>